<evidence type="ECO:0000256" key="1">
    <source>
        <dbReference type="ARBA" id="ARBA00011975"/>
    </source>
</evidence>
<protein>
    <recommendedName>
        <fullName evidence="1">DNA (cytosine-5-)-methyltransferase</fullName>
        <ecNumber evidence="1">2.1.1.37</ecNumber>
    </recommendedName>
</protein>
<evidence type="ECO:0000256" key="8">
    <source>
        <dbReference type="RuleBase" id="RU000416"/>
    </source>
</evidence>
<dbReference type="GO" id="GO:0009307">
    <property type="term" value="P:DNA restriction-modification system"/>
    <property type="evidence" value="ECO:0007669"/>
    <property type="project" value="UniProtKB-KW"/>
</dbReference>
<dbReference type="GO" id="GO:0003886">
    <property type="term" value="F:DNA (cytosine-5-)-methyltransferase activity"/>
    <property type="evidence" value="ECO:0007669"/>
    <property type="project" value="UniProtKB-EC"/>
</dbReference>
<dbReference type="InterPro" id="IPR001525">
    <property type="entry name" value="C5_MeTfrase"/>
</dbReference>
<evidence type="ECO:0000256" key="3">
    <source>
        <dbReference type="ARBA" id="ARBA00022679"/>
    </source>
</evidence>
<evidence type="ECO:0000256" key="4">
    <source>
        <dbReference type="ARBA" id="ARBA00022691"/>
    </source>
</evidence>
<evidence type="ECO:0000313" key="10">
    <source>
        <dbReference type="Proteomes" id="UP000239590"/>
    </source>
</evidence>
<proteinExistence type="inferred from homology"/>
<name>A0A2S7IHW3_9BACT</name>
<dbReference type="SUPFAM" id="SSF53335">
    <property type="entry name" value="S-adenosyl-L-methionine-dependent methyltransferases"/>
    <property type="match status" value="1"/>
</dbReference>
<comment type="caution">
    <text evidence="9">The sequence shown here is derived from an EMBL/GenBank/DDBJ whole genome shotgun (WGS) entry which is preliminary data.</text>
</comment>
<dbReference type="Gene3D" id="3.40.50.150">
    <property type="entry name" value="Vaccinia Virus protein VP39"/>
    <property type="match status" value="1"/>
</dbReference>
<dbReference type="GO" id="GO:0032259">
    <property type="term" value="P:methylation"/>
    <property type="evidence" value="ECO:0007669"/>
    <property type="project" value="UniProtKB-KW"/>
</dbReference>
<dbReference type="InterPro" id="IPR050390">
    <property type="entry name" value="C5-Methyltransferase"/>
</dbReference>
<dbReference type="PANTHER" id="PTHR10629:SF52">
    <property type="entry name" value="DNA (CYTOSINE-5)-METHYLTRANSFERASE 1"/>
    <property type="match status" value="1"/>
</dbReference>
<keyword evidence="4 7" id="KW-0949">S-adenosyl-L-methionine</keyword>
<evidence type="ECO:0000256" key="5">
    <source>
        <dbReference type="ARBA" id="ARBA00022747"/>
    </source>
</evidence>
<dbReference type="PANTHER" id="PTHR10629">
    <property type="entry name" value="CYTOSINE-SPECIFIC METHYLTRANSFERASE"/>
    <property type="match status" value="1"/>
</dbReference>
<keyword evidence="2 7" id="KW-0489">Methyltransferase</keyword>
<keyword evidence="3 7" id="KW-0808">Transferase</keyword>
<evidence type="ECO:0000313" key="9">
    <source>
        <dbReference type="EMBL" id="PQA55668.1"/>
    </source>
</evidence>
<dbReference type="Proteomes" id="UP000239590">
    <property type="component" value="Unassembled WGS sequence"/>
</dbReference>
<evidence type="ECO:0000256" key="7">
    <source>
        <dbReference type="PROSITE-ProRule" id="PRU01016"/>
    </source>
</evidence>
<dbReference type="Gene3D" id="3.90.120.10">
    <property type="entry name" value="DNA Methylase, subunit A, domain 2"/>
    <property type="match status" value="1"/>
</dbReference>
<dbReference type="NCBIfam" id="TIGR00675">
    <property type="entry name" value="dcm"/>
    <property type="match status" value="1"/>
</dbReference>
<sequence length="349" mass="39831">MDIGFETDQLFKVIWTNEIDASICKLYAEGMSAWHGANCQITNQQSIETISSINILNEARQQIGFQNIFGIIGGPPCPDFSVRGSQMGFNGDRGRLTIIFIERIMELMPAFFVIENVKGIMSPRNQPMLNELIAYLRTRFIVAAPIQVNALDFGVPQHRERVFIIGFNRTHISDEQAAHFLRTTMLQNRPFPNALQTYNWPRNNRCKNKDRETPPPMLCTGPYLIDNENDIPNANEYFALHSSQQKVENTLEGDMSRSSFRRLHRGQFSPTTCYGNNEVHLHPYLHRRLSVREALRLQSVPDAYIFTTKGNYSKKFKLIGNGVPVALGQAIAKSVWQTLDLFMTRSSLK</sequence>
<gene>
    <name evidence="9" type="ORF">C5O19_19855</name>
</gene>
<reference evidence="10" key="1">
    <citation type="submission" date="2018-02" db="EMBL/GenBank/DDBJ databases">
        <title>Genome sequencing of Solimonas sp. HR-BB.</title>
        <authorList>
            <person name="Lee Y."/>
            <person name="Jeon C.O."/>
        </authorList>
    </citation>
    <scope>NUCLEOTIDE SEQUENCE [LARGE SCALE GENOMIC DNA]</scope>
    <source>
        <strain evidence="10">HR-U</strain>
    </source>
</reference>
<comment type="catalytic activity">
    <reaction evidence="6">
        <text>a 2'-deoxycytidine in DNA + S-adenosyl-L-methionine = a 5-methyl-2'-deoxycytidine in DNA + S-adenosyl-L-homocysteine + H(+)</text>
        <dbReference type="Rhea" id="RHEA:13681"/>
        <dbReference type="Rhea" id="RHEA-COMP:11369"/>
        <dbReference type="Rhea" id="RHEA-COMP:11370"/>
        <dbReference type="ChEBI" id="CHEBI:15378"/>
        <dbReference type="ChEBI" id="CHEBI:57856"/>
        <dbReference type="ChEBI" id="CHEBI:59789"/>
        <dbReference type="ChEBI" id="CHEBI:85452"/>
        <dbReference type="ChEBI" id="CHEBI:85454"/>
        <dbReference type="EC" id="2.1.1.37"/>
    </reaction>
</comment>
<dbReference type="EC" id="2.1.1.37" evidence="1"/>
<accession>A0A2S7IHW3</accession>
<dbReference type="GO" id="GO:0044027">
    <property type="term" value="P:negative regulation of gene expression via chromosomal CpG island methylation"/>
    <property type="evidence" value="ECO:0007669"/>
    <property type="project" value="TreeGrafter"/>
</dbReference>
<feature type="active site" evidence="7">
    <location>
        <position position="77"/>
    </location>
</feature>
<dbReference type="AlphaFoldDB" id="A0A2S7IHW3"/>
<dbReference type="GO" id="GO:0003677">
    <property type="term" value="F:DNA binding"/>
    <property type="evidence" value="ECO:0007669"/>
    <property type="project" value="TreeGrafter"/>
</dbReference>
<dbReference type="EMBL" id="PTRA01000004">
    <property type="protein sequence ID" value="PQA55668.1"/>
    <property type="molecule type" value="Genomic_DNA"/>
</dbReference>
<organism evidence="9 10">
    <name type="scientific">Siphonobacter curvatus</name>
    <dbReference type="NCBI Taxonomy" id="2094562"/>
    <lineage>
        <taxon>Bacteria</taxon>
        <taxon>Pseudomonadati</taxon>
        <taxon>Bacteroidota</taxon>
        <taxon>Cytophagia</taxon>
        <taxon>Cytophagales</taxon>
        <taxon>Cytophagaceae</taxon>
        <taxon>Siphonobacter</taxon>
    </lineage>
</organism>
<dbReference type="PRINTS" id="PR00105">
    <property type="entry name" value="C5METTRFRASE"/>
</dbReference>
<evidence type="ECO:0000256" key="2">
    <source>
        <dbReference type="ARBA" id="ARBA00022603"/>
    </source>
</evidence>
<evidence type="ECO:0000256" key="6">
    <source>
        <dbReference type="ARBA" id="ARBA00047422"/>
    </source>
</evidence>
<keyword evidence="5" id="KW-0680">Restriction system</keyword>
<dbReference type="PROSITE" id="PS51679">
    <property type="entry name" value="SAM_MT_C5"/>
    <property type="match status" value="1"/>
</dbReference>
<dbReference type="InterPro" id="IPR029063">
    <property type="entry name" value="SAM-dependent_MTases_sf"/>
</dbReference>
<comment type="similarity">
    <text evidence="7 8">Belongs to the class I-like SAM-binding methyltransferase superfamily. C5-methyltransferase family.</text>
</comment>
<dbReference type="Pfam" id="PF00145">
    <property type="entry name" value="DNA_methylase"/>
    <property type="match status" value="1"/>
</dbReference>
<keyword evidence="10" id="KW-1185">Reference proteome</keyword>